<dbReference type="InterPro" id="IPR016024">
    <property type="entry name" value="ARM-type_fold"/>
</dbReference>
<organism evidence="2 3">
    <name type="scientific">Kipferlia bialata</name>
    <dbReference type="NCBI Taxonomy" id="797122"/>
    <lineage>
        <taxon>Eukaryota</taxon>
        <taxon>Metamonada</taxon>
        <taxon>Carpediemonas-like organisms</taxon>
        <taxon>Kipferlia</taxon>
    </lineage>
</organism>
<sequence length="225" mass="24263">GDLKTQPSTTEAISTFVEIVALASLSTVGESSPGSPLDTPEVSESVTGLSRTISTTKEVETLDIKDSKGRARQINASLFTDRTVLAPLRSAGLDLLLELFETDHLLPQLEASGGILILTTLLWALQGEELTQVVTLLRKVVTKTESDLGNQCAKAGAPVYLTSILVTSDDMEARLQAAECLSMLCGSSEEMQDRTLELLWEYNNLETLFAGTQREIVASEGEDML</sequence>
<gene>
    <name evidence="2" type="ORF">KIPB_009113</name>
</gene>
<evidence type="ECO:0000313" key="3">
    <source>
        <dbReference type="Proteomes" id="UP000265618"/>
    </source>
</evidence>
<evidence type="ECO:0000313" key="2">
    <source>
        <dbReference type="EMBL" id="GIQ87134.1"/>
    </source>
</evidence>
<protein>
    <submittedName>
        <fullName evidence="2">Uncharacterized protein</fullName>
    </submittedName>
</protein>
<dbReference type="AlphaFoldDB" id="A0A9K3GKD7"/>
<feature type="region of interest" description="Disordered" evidence="1">
    <location>
        <begin position="28"/>
        <end position="48"/>
    </location>
</feature>
<feature type="non-terminal residue" evidence="2">
    <location>
        <position position="1"/>
    </location>
</feature>
<dbReference type="Proteomes" id="UP000265618">
    <property type="component" value="Unassembled WGS sequence"/>
</dbReference>
<dbReference type="EMBL" id="BDIP01003000">
    <property type="protein sequence ID" value="GIQ87134.1"/>
    <property type="molecule type" value="Genomic_DNA"/>
</dbReference>
<name>A0A9K3GKD7_9EUKA</name>
<evidence type="ECO:0000256" key="1">
    <source>
        <dbReference type="SAM" id="MobiDB-lite"/>
    </source>
</evidence>
<comment type="caution">
    <text evidence="2">The sequence shown here is derived from an EMBL/GenBank/DDBJ whole genome shotgun (WGS) entry which is preliminary data.</text>
</comment>
<reference evidence="2 3" key="1">
    <citation type="journal article" date="2018" name="PLoS ONE">
        <title>The draft genome of Kipferlia bialata reveals reductive genome evolution in fornicate parasites.</title>
        <authorList>
            <person name="Tanifuji G."/>
            <person name="Takabayashi S."/>
            <person name="Kume K."/>
            <person name="Takagi M."/>
            <person name="Nakayama T."/>
            <person name="Kamikawa R."/>
            <person name="Inagaki Y."/>
            <person name="Hashimoto T."/>
        </authorList>
    </citation>
    <scope>NUCLEOTIDE SEQUENCE [LARGE SCALE GENOMIC DNA]</scope>
    <source>
        <strain evidence="2">NY0173</strain>
    </source>
</reference>
<accession>A0A9K3GKD7</accession>
<dbReference type="SUPFAM" id="SSF48371">
    <property type="entry name" value="ARM repeat"/>
    <property type="match status" value="1"/>
</dbReference>
<keyword evidence="3" id="KW-1185">Reference proteome</keyword>
<proteinExistence type="predicted"/>